<dbReference type="PANTHER" id="PTHR46121:SF4">
    <property type="entry name" value="STEROIDOGENIC ACUTE REGULATORY PROTEIN-LIKE"/>
    <property type="match status" value="1"/>
</dbReference>
<dbReference type="PRINTS" id="PR00978">
    <property type="entry name" value="STARPROTEIN"/>
</dbReference>
<dbReference type="GO" id="GO:0031902">
    <property type="term" value="C:late endosome membrane"/>
    <property type="evidence" value="ECO:0007669"/>
    <property type="project" value="TreeGrafter"/>
</dbReference>
<keyword evidence="4" id="KW-1133">Transmembrane helix</keyword>
<name>A0A9N9MM63_9CUCU</name>
<keyword evidence="8" id="KW-1185">Reference proteome</keyword>
<evidence type="ECO:0000256" key="3">
    <source>
        <dbReference type="ARBA" id="ARBA00023136"/>
    </source>
</evidence>
<dbReference type="Proteomes" id="UP001152799">
    <property type="component" value="Chromosome 3"/>
</dbReference>
<dbReference type="GO" id="GO:0005765">
    <property type="term" value="C:lysosomal membrane"/>
    <property type="evidence" value="ECO:0007669"/>
    <property type="project" value="TreeGrafter"/>
</dbReference>
<proteinExistence type="predicted"/>
<dbReference type="PROSITE" id="PS51439">
    <property type="entry name" value="MENTAL"/>
    <property type="match status" value="1"/>
</dbReference>
<reference evidence="7" key="1">
    <citation type="submission" date="2022-01" db="EMBL/GenBank/DDBJ databases">
        <authorList>
            <person name="King R."/>
        </authorList>
    </citation>
    <scope>NUCLEOTIDE SEQUENCE</scope>
</reference>
<dbReference type="InterPro" id="IPR000799">
    <property type="entry name" value="StAR-like"/>
</dbReference>
<gene>
    <name evidence="7" type="ORF">CEUTPL_LOCUS7113</name>
</gene>
<keyword evidence="2 4" id="KW-0812">Transmembrane</keyword>
<accession>A0A9N9MM63</accession>
<feature type="transmembrane region" description="Helical" evidence="4">
    <location>
        <begin position="106"/>
        <end position="126"/>
    </location>
</feature>
<evidence type="ECO:0000256" key="4">
    <source>
        <dbReference type="SAM" id="Phobius"/>
    </source>
</evidence>
<dbReference type="SMART" id="SM00234">
    <property type="entry name" value="START"/>
    <property type="match status" value="1"/>
</dbReference>
<dbReference type="GO" id="GO:0008289">
    <property type="term" value="F:lipid binding"/>
    <property type="evidence" value="ECO:0007669"/>
    <property type="project" value="InterPro"/>
</dbReference>
<feature type="domain" description="MENTAL" evidence="6">
    <location>
        <begin position="57"/>
        <end position="230"/>
    </location>
</feature>
<dbReference type="SUPFAM" id="SSF55961">
    <property type="entry name" value="Bet v1-like"/>
    <property type="match status" value="1"/>
</dbReference>
<dbReference type="InterPro" id="IPR051869">
    <property type="entry name" value="STARD3"/>
</dbReference>
<keyword evidence="3 4" id="KW-0472">Membrane</keyword>
<dbReference type="Pfam" id="PF10457">
    <property type="entry name" value="MENTAL"/>
    <property type="match status" value="1"/>
</dbReference>
<dbReference type="InterPro" id="IPR019498">
    <property type="entry name" value="MENTAL"/>
</dbReference>
<comment type="subcellular location">
    <subcellularLocation>
        <location evidence="1">Membrane</location>
        <topology evidence="1">Multi-pass membrane protein</topology>
    </subcellularLocation>
</comment>
<feature type="transmembrane region" description="Helical" evidence="4">
    <location>
        <begin position="133"/>
        <end position="154"/>
    </location>
</feature>
<dbReference type="InterPro" id="IPR023393">
    <property type="entry name" value="START-like_dom_sf"/>
</dbReference>
<evidence type="ECO:0000313" key="7">
    <source>
        <dbReference type="EMBL" id="CAG9766531.1"/>
    </source>
</evidence>
<sequence length="472" mass="54225">MTPEEARLREGISSYQNPNIQSPLDMSHSHSINTIPSIRDYIISEDLLAGQRLDGRMSNVRRFFCLFVTFDFLFISLMWLICVMMNGENILHALSDQILHYNIRTSLFDIVLLAFSRFIVLIFFYAVLYINHWIVISISTALSCAFLIGKVFMFDWPKSSQPVLEVLLVLGSFILSWGEAWFLDFRVIPQETHANRYLIAATESERAPLIRSYVQGLPSIYTESVGNFYSPMASPEGSLRGSLYAPENEPMHIHPARLTRDQEDHYKHLAAVTLQSAYDLYQKTDWKLARQQGQENVYCRKDPKVGTIFKLETEISISPKFLMDELYFGVADLHKWNSSVKESYKVQAIDEHTDITYQISVDGAGGLVTSRDFVNLRHWTIVDGVYVMCCIKCDHPKLPPSNRYVRGENGVGGYIVEPIPNEDNKCRFIWIINPNLNIKIPKFILDKEIIKMMFVFTSDLKAHIMNKSGEIC</sequence>
<protein>
    <recommendedName>
        <fullName evidence="9">StAR-related lipid transfer protein 3</fullName>
    </recommendedName>
</protein>
<feature type="domain" description="START" evidence="5">
    <location>
        <begin position="286"/>
        <end position="469"/>
    </location>
</feature>
<evidence type="ECO:0000259" key="5">
    <source>
        <dbReference type="PROSITE" id="PS50848"/>
    </source>
</evidence>
<feature type="transmembrane region" description="Helical" evidence="4">
    <location>
        <begin position="166"/>
        <end position="183"/>
    </location>
</feature>
<dbReference type="AlphaFoldDB" id="A0A9N9MM63"/>
<feature type="transmembrane region" description="Helical" evidence="4">
    <location>
        <begin position="63"/>
        <end position="86"/>
    </location>
</feature>
<dbReference type="OrthoDB" id="74575at2759"/>
<evidence type="ECO:0000256" key="2">
    <source>
        <dbReference type="ARBA" id="ARBA00022692"/>
    </source>
</evidence>
<dbReference type="EMBL" id="OU892279">
    <property type="protein sequence ID" value="CAG9766531.1"/>
    <property type="molecule type" value="Genomic_DNA"/>
</dbReference>
<dbReference type="PANTHER" id="PTHR46121">
    <property type="entry name" value="STEROIDOGENIC ACUTE REGULATORY PROTEIN-LIKE"/>
    <property type="match status" value="1"/>
</dbReference>
<dbReference type="InterPro" id="IPR002913">
    <property type="entry name" value="START_lipid-bd_dom"/>
</dbReference>
<evidence type="ECO:0008006" key="9">
    <source>
        <dbReference type="Google" id="ProtNLM"/>
    </source>
</evidence>
<evidence type="ECO:0000256" key="1">
    <source>
        <dbReference type="ARBA" id="ARBA00004141"/>
    </source>
</evidence>
<evidence type="ECO:0000259" key="6">
    <source>
        <dbReference type="PROSITE" id="PS51439"/>
    </source>
</evidence>
<dbReference type="GO" id="GO:0099044">
    <property type="term" value="P:vesicle tethering to endoplasmic reticulum"/>
    <property type="evidence" value="ECO:0007669"/>
    <property type="project" value="TreeGrafter"/>
</dbReference>
<evidence type="ECO:0000313" key="8">
    <source>
        <dbReference type="Proteomes" id="UP001152799"/>
    </source>
</evidence>
<dbReference type="PROSITE" id="PS50848">
    <property type="entry name" value="START"/>
    <property type="match status" value="1"/>
</dbReference>
<dbReference type="Gene3D" id="3.30.530.20">
    <property type="match status" value="1"/>
</dbReference>
<dbReference type="GO" id="GO:0140284">
    <property type="term" value="C:endoplasmic reticulum-endosome membrane contact site"/>
    <property type="evidence" value="ECO:0007669"/>
    <property type="project" value="TreeGrafter"/>
</dbReference>
<dbReference type="Pfam" id="PF01852">
    <property type="entry name" value="START"/>
    <property type="match status" value="1"/>
</dbReference>
<organism evidence="7 8">
    <name type="scientific">Ceutorhynchus assimilis</name>
    <name type="common">cabbage seed weevil</name>
    <dbReference type="NCBI Taxonomy" id="467358"/>
    <lineage>
        <taxon>Eukaryota</taxon>
        <taxon>Metazoa</taxon>
        <taxon>Ecdysozoa</taxon>
        <taxon>Arthropoda</taxon>
        <taxon>Hexapoda</taxon>
        <taxon>Insecta</taxon>
        <taxon>Pterygota</taxon>
        <taxon>Neoptera</taxon>
        <taxon>Endopterygota</taxon>
        <taxon>Coleoptera</taxon>
        <taxon>Polyphaga</taxon>
        <taxon>Cucujiformia</taxon>
        <taxon>Curculionidae</taxon>
        <taxon>Ceutorhynchinae</taxon>
        <taxon>Ceutorhynchus</taxon>
    </lineage>
</organism>
<dbReference type="GO" id="GO:0005789">
    <property type="term" value="C:endoplasmic reticulum membrane"/>
    <property type="evidence" value="ECO:0007669"/>
    <property type="project" value="TreeGrafter"/>
</dbReference>